<evidence type="ECO:0000313" key="1">
    <source>
        <dbReference type="EMBL" id="PJG60371.1"/>
    </source>
</evidence>
<sequence>MNHPLDSTLGPLAPFVSNLLTELAASGVNMSPPHIDHLCYRAATLGEYRRLRQVLAAHGELLVEGMIGGRPIATYQLTEPVTFDGCSVPCIELAAPKPGRQHRVGLEHIEWVVCSLADLVADYPDVPFKTENMMKARNPDVVLALPSGQIKFHLTSLAAVIADEVLRGEVVVVPADYYAIHAEDGEGV</sequence>
<protein>
    <recommendedName>
        <fullName evidence="3">VOC family protein</fullName>
    </recommendedName>
</protein>
<name>A0A2H9U8N0_9GAMM</name>
<accession>A0A2H9U8N0</accession>
<dbReference type="EMBL" id="PGGC01000015">
    <property type="protein sequence ID" value="PJG60371.1"/>
    <property type="molecule type" value="Genomic_DNA"/>
</dbReference>
<dbReference type="Gene3D" id="3.10.180.10">
    <property type="entry name" value="2,3-Dihydroxybiphenyl 1,2-Dioxygenase, domain 1"/>
    <property type="match status" value="1"/>
</dbReference>
<dbReference type="Pfam" id="PF06185">
    <property type="entry name" value="YecM"/>
    <property type="match status" value="1"/>
</dbReference>
<dbReference type="InterPro" id="IPR029068">
    <property type="entry name" value="Glyas_Bleomycin-R_OHBP_Dase"/>
</dbReference>
<dbReference type="InterPro" id="IPR010393">
    <property type="entry name" value="DUF991_YecM-like"/>
</dbReference>
<organism evidence="1 2">
    <name type="scientific">Aeromonas cavernicola</name>
    <dbReference type="NCBI Taxonomy" id="1006623"/>
    <lineage>
        <taxon>Bacteria</taxon>
        <taxon>Pseudomonadati</taxon>
        <taxon>Pseudomonadota</taxon>
        <taxon>Gammaproteobacteria</taxon>
        <taxon>Aeromonadales</taxon>
        <taxon>Aeromonadaceae</taxon>
        <taxon>Aeromonas</taxon>
    </lineage>
</organism>
<evidence type="ECO:0000313" key="2">
    <source>
        <dbReference type="Proteomes" id="UP000235861"/>
    </source>
</evidence>
<dbReference type="PANTHER" id="PTHR37519:SF1">
    <property type="entry name" value="DIHYDROXYBIPHENYL DIOXYGENASE DOMAIN-CONTAINING PROTEIN"/>
    <property type="match status" value="1"/>
</dbReference>
<dbReference type="PANTHER" id="PTHR37519">
    <property type="match status" value="1"/>
</dbReference>
<gene>
    <name evidence="1" type="ORF">CUC53_02375</name>
</gene>
<comment type="caution">
    <text evidence="1">The sequence shown here is derived from an EMBL/GenBank/DDBJ whole genome shotgun (WGS) entry which is preliminary data.</text>
</comment>
<dbReference type="SUPFAM" id="SSF54593">
    <property type="entry name" value="Glyoxalase/Bleomycin resistance protein/Dihydroxybiphenyl dioxygenase"/>
    <property type="match status" value="1"/>
</dbReference>
<dbReference type="AlphaFoldDB" id="A0A2H9U8N0"/>
<dbReference type="OrthoDB" id="5689462at2"/>
<keyword evidence="2" id="KW-1185">Reference proteome</keyword>
<dbReference type="Proteomes" id="UP000235861">
    <property type="component" value="Unassembled WGS sequence"/>
</dbReference>
<reference evidence="1 2" key="1">
    <citation type="submission" date="2017-11" db="EMBL/GenBank/DDBJ databases">
        <title>Draft genome sequence of environmental isolate Aeromonas cavernicola sp. nov. MDC 2508.</title>
        <authorList>
            <person name="Colston S.M."/>
            <person name="Navarro A."/>
            <person name="Martinez-Murcia A.J."/>
            <person name="Graf J."/>
        </authorList>
    </citation>
    <scope>NUCLEOTIDE SEQUENCE [LARGE SCALE GENOMIC DNA]</scope>
    <source>
        <strain evidence="1 2">MDC 2508</strain>
    </source>
</reference>
<proteinExistence type="predicted"/>
<evidence type="ECO:0008006" key="3">
    <source>
        <dbReference type="Google" id="ProtNLM"/>
    </source>
</evidence>